<dbReference type="PANTHER" id="PTHR43399">
    <property type="entry name" value="SUBTILISIN-RELATED"/>
    <property type="match status" value="1"/>
</dbReference>
<protein>
    <submittedName>
        <fullName evidence="9">Subtilase family protein</fullName>
    </submittedName>
</protein>
<proteinExistence type="inferred from homology"/>
<dbReference type="InterPro" id="IPR034080">
    <property type="entry name" value="Protease_P7-like_dom"/>
</dbReference>
<feature type="domain" description="Peptidase S8/S53" evidence="8">
    <location>
        <begin position="95"/>
        <end position="528"/>
    </location>
</feature>
<keyword evidence="2 5" id="KW-0645">Protease</keyword>
<dbReference type="GO" id="GO:0004252">
    <property type="term" value="F:serine-type endopeptidase activity"/>
    <property type="evidence" value="ECO:0007669"/>
    <property type="project" value="UniProtKB-UniRule"/>
</dbReference>
<dbReference type="PIRSF" id="PIRSF037892">
    <property type="entry name" value="Subtilisin_rel_SRU_0565"/>
    <property type="match status" value="1"/>
</dbReference>
<dbReference type="InterPro" id="IPR022398">
    <property type="entry name" value="Peptidase_S8_His-AS"/>
</dbReference>
<reference evidence="10" key="1">
    <citation type="submission" date="2016-10" db="EMBL/GenBank/DDBJ databases">
        <authorList>
            <person name="Varghese N."/>
            <person name="Submissions S."/>
        </authorList>
    </citation>
    <scope>NUCLEOTIDE SEQUENCE [LARGE SCALE GENOMIC DNA]</scope>
    <source>
        <strain evidence="10">DSM 24499</strain>
    </source>
</reference>
<keyword evidence="3 5" id="KW-0378">Hydrolase</keyword>
<dbReference type="Proteomes" id="UP000199438">
    <property type="component" value="Unassembled WGS sequence"/>
</dbReference>
<evidence type="ECO:0000256" key="6">
    <source>
        <dbReference type="SAM" id="Coils"/>
    </source>
</evidence>
<dbReference type="PROSITE" id="PS00137">
    <property type="entry name" value="SUBTILASE_HIS"/>
    <property type="match status" value="1"/>
</dbReference>
<dbReference type="CDD" id="cd07483">
    <property type="entry name" value="Peptidases_S8_Subtilisin_Novo-like"/>
    <property type="match status" value="1"/>
</dbReference>
<dbReference type="PROSITE" id="PS00138">
    <property type="entry name" value="SUBTILASE_SER"/>
    <property type="match status" value="1"/>
</dbReference>
<keyword evidence="4 5" id="KW-0720">Serine protease</keyword>
<dbReference type="InterPro" id="IPR023828">
    <property type="entry name" value="Peptidase_S8_Ser-AS"/>
</dbReference>
<dbReference type="InterPro" id="IPR015500">
    <property type="entry name" value="Peptidase_S8_subtilisin-rel"/>
</dbReference>
<feature type="coiled-coil region" evidence="6">
    <location>
        <begin position="191"/>
        <end position="218"/>
    </location>
</feature>
<dbReference type="InterPro" id="IPR000209">
    <property type="entry name" value="Peptidase_S8/S53_dom"/>
</dbReference>
<evidence type="ECO:0000313" key="9">
    <source>
        <dbReference type="EMBL" id="SFB76257.1"/>
    </source>
</evidence>
<feature type="active site" description="Charge relay system" evidence="5">
    <location>
        <position position="325"/>
    </location>
</feature>
<dbReference type="InterPro" id="IPR036852">
    <property type="entry name" value="Peptidase_S8/S53_dom_sf"/>
</dbReference>
<keyword evidence="7" id="KW-0732">Signal</keyword>
<evidence type="ECO:0000256" key="1">
    <source>
        <dbReference type="ARBA" id="ARBA00011073"/>
    </source>
</evidence>
<dbReference type="PROSITE" id="PS51892">
    <property type="entry name" value="SUBTILASE"/>
    <property type="match status" value="1"/>
</dbReference>
<dbReference type="AlphaFoldDB" id="A0A1I1DN46"/>
<feature type="chain" id="PRO_5011732821" evidence="7">
    <location>
        <begin position="25"/>
        <end position="572"/>
    </location>
</feature>
<evidence type="ECO:0000256" key="3">
    <source>
        <dbReference type="ARBA" id="ARBA00022801"/>
    </source>
</evidence>
<evidence type="ECO:0000256" key="5">
    <source>
        <dbReference type="PROSITE-ProRule" id="PRU01240"/>
    </source>
</evidence>
<dbReference type="PRINTS" id="PR00723">
    <property type="entry name" value="SUBTILISIN"/>
</dbReference>
<dbReference type="InterPro" id="IPR051048">
    <property type="entry name" value="Peptidase_S8/S53_subtilisin"/>
</dbReference>
<evidence type="ECO:0000256" key="7">
    <source>
        <dbReference type="SAM" id="SignalP"/>
    </source>
</evidence>
<feature type="active site" description="Charge relay system" evidence="5">
    <location>
        <position position="104"/>
    </location>
</feature>
<evidence type="ECO:0000259" key="8">
    <source>
        <dbReference type="Pfam" id="PF00082"/>
    </source>
</evidence>
<dbReference type="PANTHER" id="PTHR43399:SF4">
    <property type="entry name" value="CELL WALL-ASSOCIATED PROTEASE"/>
    <property type="match status" value="1"/>
</dbReference>
<organism evidence="9 10">
    <name type="scientific">Zunongwangia mangrovi</name>
    <dbReference type="NCBI Taxonomy" id="1334022"/>
    <lineage>
        <taxon>Bacteria</taxon>
        <taxon>Pseudomonadati</taxon>
        <taxon>Bacteroidota</taxon>
        <taxon>Flavobacteriia</taxon>
        <taxon>Flavobacteriales</taxon>
        <taxon>Flavobacteriaceae</taxon>
        <taxon>Zunongwangia</taxon>
    </lineage>
</organism>
<dbReference type="STRING" id="1334022.SAMN04487907_101499"/>
<evidence type="ECO:0000256" key="2">
    <source>
        <dbReference type="ARBA" id="ARBA00022670"/>
    </source>
</evidence>
<dbReference type="Pfam" id="PF00082">
    <property type="entry name" value="Peptidase_S8"/>
    <property type="match status" value="1"/>
</dbReference>
<feature type="signal peptide" evidence="7">
    <location>
        <begin position="1"/>
        <end position="24"/>
    </location>
</feature>
<evidence type="ECO:0000256" key="4">
    <source>
        <dbReference type="ARBA" id="ARBA00022825"/>
    </source>
</evidence>
<dbReference type="Gene3D" id="3.40.50.200">
    <property type="entry name" value="Peptidase S8/S53 domain"/>
    <property type="match status" value="2"/>
</dbReference>
<feature type="active site" description="Charge relay system" evidence="5">
    <location>
        <position position="496"/>
    </location>
</feature>
<dbReference type="InterPro" id="IPR017308">
    <property type="entry name" value="Pept_S8_subtilisin_bacteroid"/>
</dbReference>
<keyword evidence="10" id="KW-1185">Reference proteome</keyword>
<dbReference type="SUPFAM" id="SSF52743">
    <property type="entry name" value="Subtilisin-like"/>
    <property type="match status" value="1"/>
</dbReference>
<name>A0A1I1DN46_9FLAO</name>
<evidence type="ECO:0000313" key="10">
    <source>
        <dbReference type="Proteomes" id="UP000199438"/>
    </source>
</evidence>
<accession>A0A1I1DN46</accession>
<comment type="similarity">
    <text evidence="1 5">Belongs to the peptidase S8 family.</text>
</comment>
<gene>
    <name evidence="9" type="ORF">SAMN04487907_101499</name>
</gene>
<keyword evidence="6" id="KW-0175">Coiled coil</keyword>
<dbReference type="EMBL" id="FOKV01000001">
    <property type="protein sequence ID" value="SFB76257.1"/>
    <property type="molecule type" value="Genomic_DNA"/>
</dbReference>
<dbReference type="PROSITE" id="PS51257">
    <property type="entry name" value="PROKAR_LIPOPROTEIN"/>
    <property type="match status" value="1"/>
</dbReference>
<dbReference type="GO" id="GO:0006508">
    <property type="term" value="P:proteolysis"/>
    <property type="evidence" value="ECO:0007669"/>
    <property type="project" value="UniProtKB-KW"/>
</dbReference>
<sequence>MIKHTRLMNYLTKMKIPFYKPLLAATSAAILASCGSSAPAIVSTPIANIDTIPLKVTALTDAQFKNWPEADLIYDTIPGMSVDRAYSEIIKDQKGKKVIVGVIDSGTDIEHEDLKNVLWTNEDEIPGNGIDDDNNGYIDDVHGWNFLGDAVDENLEYVRIYRELKPKYEGKSASTVSAANREEFILYKEAEEEYRKELNETQQNVSQYEQIKSQLVAAHQAVSSQLGKEDYTMEELRAMQATAQPLSQYKAMLLQIQQNVNENIPKAIEELDGAIDYYKEMLEINLNLELDGRAIVGDDPDDLSDRDYGNNNVMGPEADKENIKHGTHVSGIIAAQRNNGIGMDGVAQNVEIMTVRAVPNGDEYDKDIALAIRYAVDNGAKVINTSFGKYFSTHPEWVREAVKYAAENDVLIVNAAGNESLNLDEKMVYPNDQTPENSVEISDNFLTVGALNYDYGSKLVADFSNYGKKNVDVFAPGNKIWSTTPNNEYEYLQGTSMASPAVAGVAAMIRSYFPKLTAPQVKKIIMDSGLPVQANVIVGGDRLNTKEFSELSTSGKIANLYNALILASKVSK</sequence>